<keyword evidence="5 6" id="KW-0472">Membrane</keyword>
<feature type="transmembrane region" description="Helical" evidence="6">
    <location>
        <begin position="80"/>
        <end position="100"/>
    </location>
</feature>
<evidence type="ECO:0000256" key="6">
    <source>
        <dbReference type="SAM" id="Phobius"/>
    </source>
</evidence>
<dbReference type="Proteomes" id="UP000503320">
    <property type="component" value="Chromosome"/>
</dbReference>
<reference evidence="8 9" key="1">
    <citation type="submission" date="2019-03" db="EMBL/GenBank/DDBJ databases">
        <title>Complete Genome Sequence of Allofrancisella frigidaquae Strain SYSU 10HL1970 Isolated from Water-Cooling Systems in China.</title>
        <authorList>
            <person name="Ohrman C."/>
            <person name="Uneklint I."/>
            <person name="Sjodin A."/>
        </authorList>
    </citation>
    <scope>NUCLEOTIDE SEQUENCE [LARGE SCALE GENOMIC DNA]</scope>
    <source>
        <strain evidence="8 9">SYSU 10HL1970</strain>
    </source>
</reference>
<feature type="transmembrane region" description="Helical" evidence="6">
    <location>
        <begin position="136"/>
        <end position="153"/>
    </location>
</feature>
<feature type="transmembrane region" description="Helical" evidence="6">
    <location>
        <begin position="192"/>
        <end position="214"/>
    </location>
</feature>
<dbReference type="Pfam" id="PF00892">
    <property type="entry name" value="EamA"/>
    <property type="match status" value="2"/>
</dbReference>
<dbReference type="SUPFAM" id="SSF103481">
    <property type="entry name" value="Multidrug resistance efflux transporter EmrE"/>
    <property type="match status" value="2"/>
</dbReference>
<dbReference type="InterPro" id="IPR050638">
    <property type="entry name" value="AA-Vitamin_Transporters"/>
</dbReference>
<comment type="subcellular location">
    <subcellularLocation>
        <location evidence="1">Cell membrane</location>
        <topology evidence="1">Multi-pass membrane protein</topology>
    </subcellularLocation>
</comment>
<dbReference type="PANTHER" id="PTHR32322">
    <property type="entry name" value="INNER MEMBRANE TRANSPORTER"/>
    <property type="match status" value="1"/>
</dbReference>
<keyword evidence="2" id="KW-1003">Cell membrane</keyword>
<dbReference type="RefSeq" id="WP_172106562.1">
    <property type="nucleotide sequence ID" value="NZ_CP038017.1"/>
</dbReference>
<keyword evidence="9" id="KW-1185">Reference proteome</keyword>
<feature type="transmembrane region" description="Helical" evidence="6">
    <location>
        <begin position="165"/>
        <end position="185"/>
    </location>
</feature>
<evidence type="ECO:0000256" key="5">
    <source>
        <dbReference type="ARBA" id="ARBA00023136"/>
    </source>
</evidence>
<name>A0A6M3HTC0_9GAMM</name>
<keyword evidence="3 6" id="KW-0812">Transmembrane</keyword>
<sequence>MKQDSRALVIFGLCCILVAQFVTGINITGSKYLVEHVPLIFLLEMRFIIGAMSLLIILIISGKTTQVLALKSMPRKAWWVLVAQGLCGGALFNLLMLSGIHYTSATMAGIITSTLPAMVILAMWLLLKISITLKQWICVLTAIIGLIMVNLQYSHDSTSVNSISWLGNLLILIAMLPEAGYYVLIKVMKIPINPLIGSIIINVINAIFVLPMLLWVDFGFIEKLSMFDWVMLLILGVASGLFYLCWSKGSEYLQAPTTGMLTALMPIFTLILAVLFLNEKITIVQMIGMLVIISSIIIANYRIRRLKA</sequence>
<feature type="domain" description="EamA" evidence="7">
    <location>
        <begin position="166"/>
        <end position="300"/>
    </location>
</feature>
<evidence type="ECO:0000256" key="4">
    <source>
        <dbReference type="ARBA" id="ARBA00022989"/>
    </source>
</evidence>
<gene>
    <name evidence="8" type="ORF">E3E15_03150</name>
</gene>
<feature type="transmembrane region" description="Helical" evidence="6">
    <location>
        <begin position="283"/>
        <end position="303"/>
    </location>
</feature>
<feature type="domain" description="EamA" evidence="7">
    <location>
        <begin position="11"/>
        <end position="150"/>
    </location>
</feature>
<feature type="transmembrane region" description="Helical" evidence="6">
    <location>
        <begin position="258"/>
        <end position="277"/>
    </location>
</feature>
<organism evidence="8 9">
    <name type="scientific">Allofrancisella frigidaquae</name>
    <dbReference type="NCBI Taxonomy" id="1085644"/>
    <lineage>
        <taxon>Bacteria</taxon>
        <taxon>Pseudomonadati</taxon>
        <taxon>Pseudomonadota</taxon>
        <taxon>Gammaproteobacteria</taxon>
        <taxon>Thiotrichales</taxon>
        <taxon>Francisellaceae</taxon>
        <taxon>Allofrancisella</taxon>
    </lineage>
</organism>
<feature type="transmembrane region" description="Helical" evidence="6">
    <location>
        <begin position="106"/>
        <end position="127"/>
    </location>
</feature>
<dbReference type="KEGG" id="afri:E3E15_03150"/>
<dbReference type="AlphaFoldDB" id="A0A6M3HTC0"/>
<evidence type="ECO:0000256" key="1">
    <source>
        <dbReference type="ARBA" id="ARBA00004651"/>
    </source>
</evidence>
<evidence type="ECO:0000256" key="2">
    <source>
        <dbReference type="ARBA" id="ARBA00022475"/>
    </source>
</evidence>
<accession>A0A6M3HTC0</accession>
<dbReference type="PANTHER" id="PTHR32322:SF18">
    <property type="entry name" value="S-ADENOSYLMETHIONINE_S-ADENOSYLHOMOCYSTEINE TRANSPORTER"/>
    <property type="match status" value="1"/>
</dbReference>
<evidence type="ECO:0000259" key="7">
    <source>
        <dbReference type="Pfam" id="PF00892"/>
    </source>
</evidence>
<dbReference type="InterPro" id="IPR000620">
    <property type="entry name" value="EamA_dom"/>
</dbReference>
<feature type="transmembrane region" description="Helical" evidence="6">
    <location>
        <begin position="40"/>
        <end position="60"/>
    </location>
</feature>
<protein>
    <submittedName>
        <fullName evidence="8">DMT family transporter</fullName>
    </submittedName>
</protein>
<evidence type="ECO:0000313" key="9">
    <source>
        <dbReference type="Proteomes" id="UP000503320"/>
    </source>
</evidence>
<dbReference type="EMBL" id="CP038017">
    <property type="protein sequence ID" value="QIV94409.1"/>
    <property type="molecule type" value="Genomic_DNA"/>
</dbReference>
<dbReference type="InterPro" id="IPR037185">
    <property type="entry name" value="EmrE-like"/>
</dbReference>
<evidence type="ECO:0000256" key="3">
    <source>
        <dbReference type="ARBA" id="ARBA00022692"/>
    </source>
</evidence>
<dbReference type="Gene3D" id="1.10.3730.20">
    <property type="match status" value="1"/>
</dbReference>
<evidence type="ECO:0000313" key="8">
    <source>
        <dbReference type="EMBL" id="QIV94409.1"/>
    </source>
</evidence>
<keyword evidence="4 6" id="KW-1133">Transmembrane helix</keyword>
<proteinExistence type="predicted"/>
<dbReference type="GO" id="GO:0005886">
    <property type="term" value="C:plasma membrane"/>
    <property type="evidence" value="ECO:0007669"/>
    <property type="project" value="UniProtKB-SubCell"/>
</dbReference>
<feature type="transmembrane region" description="Helical" evidence="6">
    <location>
        <begin position="226"/>
        <end position="246"/>
    </location>
</feature>